<keyword evidence="4 7" id="KW-0573">Peptidoglycan synthesis</keyword>
<dbReference type="UniPathway" id="UPA00219"/>
<keyword evidence="5 7" id="KW-0131">Cell cycle</keyword>
<dbReference type="GO" id="GO:0005737">
    <property type="term" value="C:cytoplasm"/>
    <property type="evidence" value="ECO:0007669"/>
    <property type="project" value="UniProtKB-SubCell"/>
</dbReference>
<evidence type="ECO:0000256" key="5">
    <source>
        <dbReference type="ARBA" id="ARBA00023306"/>
    </source>
</evidence>
<comment type="catalytic activity">
    <reaction evidence="7">
        <text>UDP-N-acetyl-alpha-D-muramoyl-L-alanyl-D-glutamate + meso-2,6-diaminopimelate + ATP = UDP-N-acetyl-alpha-D-muramoyl-L-alanyl-gamma-D-glutamyl-meso-2,6-diaminopimelate + ADP + phosphate + H(+)</text>
        <dbReference type="Rhea" id="RHEA:23676"/>
        <dbReference type="ChEBI" id="CHEBI:15378"/>
        <dbReference type="ChEBI" id="CHEBI:30616"/>
        <dbReference type="ChEBI" id="CHEBI:43474"/>
        <dbReference type="ChEBI" id="CHEBI:57791"/>
        <dbReference type="ChEBI" id="CHEBI:83900"/>
        <dbReference type="ChEBI" id="CHEBI:83905"/>
        <dbReference type="ChEBI" id="CHEBI:456216"/>
        <dbReference type="EC" id="6.3.2.13"/>
    </reaction>
</comment>
<keyword evidence="6 7" id="KW-0961">Cell wall biogenesis/degradation</keyword>
<gene>
    <name evidence="7" type="primary">murE</name>
    <name evidence="12" type="ordered locus">RB2501_02880</name>
</gene>
<feature type="binding site" evidence="7">
    <location>
        <position position="456"/>
    </location>
    <ligand>
        <name>meso-2,6-diaminopimelate</name>
        <dbReference type="ChEBI" id="CHEBI:57791"/>
    </ligand>
</feature>
<keyword evidence="7" id="KW-0460">Magnesium</keyword>
<evidence type="ECO:0000259" key="11">
    <source>
        <dbReference type="Pfam" id="PF08245"/>
    </source>
</evidence>
<dbReference type="NCBIfam" id="NF001126">
    <property type="entry name" value="PRK00139.1-4"/>
    <property type="match status" value="1"/>
</dbReference>
<dbReference type="EMBL" id="CP001712">
    <property type="protein sequence ID" value="EAR14334.1"/>
    <property type="molecule type" value="Genomic_DNA"/>
</dbReference>
<protein>
    <recommendedName>
        <fullName evidence="7">UDP-N-acetylmuramoyl-L-alanyl-D-glutamate--2,6-diaminopimelate ligase</fullName>
        <ecNumber evidence="7">6.3.2.13</ecNumber>
    </recommendedName>
    <alternativeName>
        <fullName evidence="7">Meso-A2pm-adding enzyme</fullName>
    </alternativeName>
    <alternativeName>
        <fullName evidence="7">Meso-diaminopimelate-adding enzyme</fullName>
    </alternativeName>
    <alternativeName>
        <fullName evidence="7">UDP-MurNAc-L-Ala-D-Glu:meso-diaminopimelate ligase</fullName>
    </alternativeName>
    <alternativeName>
        <fullName evidence="7">UDP-MurNAc-tripeptide synthetase</fullName>
    </alternativeName>
    <alternativeName>
        <fullName evidence="7">UDP-N-acetylmuramyl-tripeptide synthetase</fullName>
    </alternativeName>
</protein>
<accession>A4CPL3</accession>
<dbReference type="SUPFAM" id="SSF53244">
    <property type="entry name" value="MurD-like peptide ligases, peptide-binding domain"/>
    <property type="match status" value="1"/>
</dbReference>
<evidence type="ECO:0000256" key="8">
    <source>
        <dbReference type="RuleBase" id="RU004135"/>
    </source>
</evidence>
<dbReference type="AlphaFoldDB" id="A4CPL3"/>
<dbReference type="InterPro" id="IPR013221">
    <property type="entry name" value="Mur_ligase_cen"/>
</dbReference>
<comment type="cofactor">
    <cofactor evidence="7">
        <name>Mg(2+)</name>
        <dbReference type="ChEBI" id="CHEBI:18420"/>
    </cofactor>
</comment>
<dbReference type="PANTHER" id="PTHR23135:SF4">
    <property type="entry name" value="UDP-N-ACETYLMURAMOYL-L-ALANYL-D-GLUTAMATE--2,6-DIAMINOPIMELATE LIGASE MURE HOMOLOG, CHLOROPLASTIC"/>
    <property type="match status" value="1"/>
</dbReference>
<dbReference type="eggNOG" id="COG0769">
    <property type="taxonomic scope" value="Bacteria"/>
</dbReference>
<dbReference type="InterPro" id="IPR004101">
    <property type="entry name" value="Mur_ligase_C"/>
</dbReference>
<name>A4CPL3_ROBBH</name>
<dbReference type="HAMAP" id="MF_00208">
    <property type="entry name" value="MurE"/>
    <property type="match status" value="1"/>
</dbReference>
<keyword evidence="2 7" id="KW-0132">Cell division</keyword>
<feature type="short sequence motif" description="Meso-diaminopimelate recognition motif" evidence="7">
    <location>
        <begin position="403"/>
        <end position="406"/>
    </location>
</feature>
<comment type="subcellular location">
    <subcellularLocation>
        <location evidence="7 8">Cytoplasm</location>
    </subcellularLocation>
</comment>
<proteinExistence type="inferred from homology"/>
<dbReference type="STRING" id="313596.RB2501_02880"/>
<dbReference type="InterPro" id="IPR035911">
    <property type="entry name" value="MurE/MurF_N"/>
</dbReference>
<dbReference type="Proteomes" id="UP000009049">
    <property type="component" value="Chromosome"/>
</dbReference>
<dbReference type="Gene3D" id="3.40.1390.10">
    <property type="entry name" value="MurE/MurF, N-terminal domain"/>
    <property type="match status" value="1"/>
</dbReference>
<dbReference type="Gene3D" id="3.40.1190.10">
    <property type="entry name" value="Mur-like, catalytic domain"/>
    <property type="match status" value="1"/>
</dbReference>
<feature type="binding site" evidence="7">
    <location>
        <begin position="112"/>
        <end position="118"/>
    </location>
    <ligand>
        <name>ATP</name>
        <dbReference type="ChEBI" id="CHEBI:30616"/>
    </ligand>
</feature>
<dbReference type="GO" id="GO:0000287">
    <property type="term" value="F:magnesium ion binding"/>
    <property type="evidence" value="ECO:0007669"/>
    <property type="project" value="UniProtKB-UniRule"/>
</dbReference>
<dbReference type="PANTHER" id="PTHR23135">
    <property type="entry name" value="MUR LIGASE FAMILY MEMBER"/>
    <property type="match status" value="1"/>
</dbReference>
<evidence type="ECO:0000313" key="12">
    <source>
        <dbReference type="EMBL" id="EAR14334.1"/>
    </source>
</evidence>
<keyword evidence="7 12" id="KW-0436">Ligase</keyword>
<evidence type="ECO:0000256" key="1">
    <source>
        <dbReference type="ARBA" id="ARBA00005898"/>
    </source>
</evidence>
<evidence type="ECO:0000256" key="7">
    <source>
        <dbReference type="HAMAP-Rule" id="MF_00208"/>
    </source>
</evidence>
<dbReference type="InterPro" id="IPR036615">
    <property type="entry name" value="Mur_ligase_C_dom_sf"/>
</dbReference>
<keyword evidence="13" id="KW-1185">Reference proteome</keyword>
<dbReference type="InterPro" id="IPR005761">
    <property type="entry name" value="UDP-N-AcMur-Glu-dNH2Pim_ligase"/>
</dbReference>
<organism evidence="12 13">
    <name type="scientific">Robiginitalea biformata (strain ATCC BAA-864 / DSM 15991 / KCTC 12146 / HTCC2501)</name>
    <dbReference type="NCBI Taxonomy" id="313596"/>
    <lineage>
        <taxon>Bacteria</taxon>
        <taxon>Pseudomonadati</taxon>
        <taxon>Bacteroidota</taxon>
        <taxon>Flavobacteriia</taxon>
        <taxon>Flavobacteriales</taxon>
        <taxon>Flavobacteriaceae</taxon>
        <taxon>Robiginitalea</taxon>
    </lineage>
</organism>
<dbReference type="KEGG" id="rbi:RB2501_02880"/>
<feature type="domain" description="Mur ligase C-terminal" evidence="10">
    <location>
        <begin position="328"/>
        <end position="458"/>
    </location>
</feature>
<feature type="binding site" evidence="7">
    <location>
        <position position="181"/>
    </location>
    <ligand>
        <name>UDP-N-acetyl-alpha-D-muramoyl-L-alanyl-D-glutamate</name>
        <dbReference type="ChEBI" id="CHEBI:83900"/>
    </ligand>
</feature>
<comment type="function">
    <text evidence="7">Catalyzes the addition of meso-diaminopimelic acid to the nucleotide precursor UDP-N-acetylmuramoyl-L-alanyl-D-glutamate (UMAG) in the biosynthesis of bacterial cell-wall peptidoglycan.</text>
</comment>
<evidence type="ECO:0000259" key="10">
    <source>
        <dbReference type="Pfam" id="PF02875"/>
    </source>
</evidence>
<feature type="binding site" evidence="7">
    <location>
        <begin position="154"/>
        <end position="155"/>
    </location>
    <ligand>
        <name>UDP-N-acetyl-alpha-D-muramoyl-L-alanyl-D-glutamate</name>
        <dbReference type="ChEBI" id="CHEBI:83900"/>
    </ligand>
</feature>
<dbReference type="GO" id="GO:0051301">
    <property type="term" value="P:cell division"/>
    <property type="evidence" value="ECO:0007669"/>
    <property type="project" value="UniProtKB-KW"/>
</dbReference>
<evidence type="ECO:0000256" key="2">
    <source>
        <dbReference type="ARBA" id="ARBA00022618"/>
    </source>
</evidence>
<feature type="domain" description="Mur ligase central" evidence="11">
    <location>
        <begin position="110"/>
        <end position="305"/>
    </location>
</feature>
<feature type="binding site" evidence="7">
    <location>
        <position position="187"/>
    </location>
    <ligand>
        <name>UDP-N-acetyl-alpha-D-muramoyl-L-alanyl-D-glutamate</name>
        <dbReference type="ChEBI" id="CHEBI:83900"/>
    </ligand>
</feature>
<keyword evidence="7" id="KW-0963">Cytoplasm</keyword>
<keyword evidence="7" id="KW-0067">ATP-binding</keyword>
<evidence type="ECO:0000256" key="3">
    <source>
        <dbReference type="ARBA" id="ARBA00022960"/>
    </source>
</evidence>
<sequence>MKQLKDLLFGVSLHAVSGSTAVGIESIRFDSRETGASDAFVAIRGTEADGHRFIDGAVKNGVRAVICEELPQDLADGVTYVEVADTQLALAVMASNYYGNPSANLRLVGVTGTNGKTTVSTLLYQLFKKAGYKVGLISTIKIMVDDQEFPTRLTTPDSLTINKYLSRMNEAGVEFCFMEVSSHGIAQRRTEGLVFEGGIFTNLSHDHLDYHKDFADYRDTKKKLFDGLPKSAFALTNADDKNGLFMIQNTRARKLTYALRSYADFRAQILEQQLDGQLLKIQDNEVWTKLIGQFNAYNLLAIYATASLLGLGQLEILQLLSGLQTVDGRFQYFVSKQRITAIVDYAHTPDALKNVLVTINALRTGNESVITVVGCGGERDKSKRPVMGHIASDMSETAIFTSDNPRREPPRDIIAEMEAGVEPQNVRKVLVIEDREQAIRTACKMAGGGDIILIAGKGHETYQEIAGVRRDFDDYKLVSEVLERLASEV</sequence>
<comment type="pathway">
    <text evidence="7 8">Cell wall biogenesis; peptidoglycan biosynthesis.</text>
</comment>
<comment type="similarity">
    <text evidence="1 7">Belongs to the MurCDEF family. MurE subfamily.</text>
</comment>
<dbReference type="Gene3D" id="3.90.190.20">
    <property type="entry name" value="Mur ligase, C-terminal domain"/>
    <property type="match status" value="1"/>
</dbReference>
<dbReference type="NCBIfam" id="TIGR01085">
    <property type="entry name" value="murE"/>
    <property type="match status" value="1"/>
</dbReference>
<dbReference type="GO" id="GO:0008360">
    <property type="term" value="P:regulation of cell shape"/>
    <property type="evidence" value="ECO:0007669"/>
    <property type="project" value="UniProtKB-KW"/>
</dbReference>
<dbReference type="InterPro" id="IPR036565">
    <property type="entry name" value="Mur-like_cat_sf"/>
</dbReference>
<evidence type="ECO:0000256" key="6">
    <source>
        <dbReference type="ARBA" id="ARBA00023316"/>
    </source>
</evidence>
<dbReference type="EC" id="6.3.2.13" evidence="7"/>
<keyword evidence="3 7" id="KW-0133">Cell shape</keyword>
<feature type="binding site" evidence="7">
    <location>
        <position position="31"/>
    </location>
    <ligand>
        <name>UDP-N-acetyl-alpha-D-muramoyl-L-alanyl-D-glutamate</name>
        <dbReference type="ChEBI" id="CHEBI:83900"/>
    </ligand>
</feature>
<dbReference type="GO" id="GO:0005524">
    <property type="term" value="F:ATP binding"/>
    <property type="evidence" value="ECO:0007669"/>
    <property type="project" value="UniProtKB-UniRule"/>
</dbReference>
<dbReference type="InterPro" id="IPR000713">
    <property type="entry name" value="Mur_ligase_N"/>
</dbReference>
<dbReference type="GO" id="GO:0071555">
    <property type="term" value="P:cell wall organization"/>
    <property type="evidence" value="ECO:0007669"/>
    <property type="project" value="UniProtKB-KW"/>
</dbReference>
<comment type="PTM">
    <text evidence="7">Carboxylation is probably crucial for Mg(2+) binding and, consequently, for the gamma-phosphate positioning of ATP.</text>
</comment>
<comment type="caution">
    <text evidence="7">Lacks conserved residue(s) required for the propagation of feature annotation.</text>
</comment>
<evidence type="ECO:0000256" key="4">
    <source>
        <dbReference type="ARBA" id="ARBA00022984"/>
    </source>
</evidence>
<keyword evidence="7" id="KW-0547">Nucleotide-binding</keyword>
<evidence type="ECO:0000313" key="13">
    <source>
        <dbReference type="Proteomes" id="UP000009049"/>
    </source>
</evidence>
<dbReference type="GO" id="GO:0008765">
    <property type="term" value="F:UDP-N-acetylmuramoylalanyl-D-glutamate-2,6-diaminopimelate ligase activity"/>
    <property type="evidence" value="ECO:0007669"/>
    <property type="project" value="UniProtKB-UniRule"/>
</dbReference>
<feature type="binding site" evidence="7">
    <location>
        <begin position="403"/>
        <end position="406"/>
    </location>
    <ligand>
        <name>meso-2,6-diaminopimelate</name>
        <dbReference type="ChEBI" id="CHEBI:57791"/>
    </ligand>
</feature>
<feature type="binding site" evidence="7">
    <location>
        <position position="460"/>
    </location>
    <ligand>
        <name>meso-2,6-diaminopimelate</name>
        <dbReference type="ChEBI" id="CHEBI:57791"/>
    </ligand>
</feature>
<dbReference type="SUPFAM" id="SSF63418">
    <property type="entry name" value="MurE/MurF N-terminal domain"/>
    <property type="match status" value="1"/>
</dbReference>
<dbReference type="HOGENOM" id="CLU_022291_4_1_10"/>
<feature type="domain" description="Mur ligase N-terminal catalytic" evidence="9">
    <location>
        <begin position="24"/>
        <end position="98"/>
    </location>
</feature>
<feature type="binding site" evidence="7">
    <location>
        <position position="379"/>
    </location>
    <ligand>
        <name>meso-2,6-diaminopimelate</name>
        <dbReference type="ChEBI" id="CHEBI:57791"/>
    </ligand>
</feature>
<dbReference type="Pfam" id="PF08245">
    <property type="entry name" value="Mur_ligase_M"/>
    <property type="match status" value="1"/>
</dbReference>
<dbReference type="SUPFAM" id="SSF53623">
    <property type="entry name" value="MurD-like peptide ligases, catalytic domain"/>
    <property type="match status" value="1"/>
</dbReference>
<dbReference type="Pfam" id="PF02875">
    <property type="entry name" value="Mur_ligase_C"/>
    <property type="match status" value="1"/>
</dbReference>
<feature type="binding site" evidence="7">
    <location>
        <position position="189"/>
    </location>
    <ligand>
        <name>UDP-N-acetyl-alpha-D-muramoyl-L-alanyl-D-glutamate</name>
        <dbReference type="ChEBI" id="CHEBI:83900"/>
    </ligand>
</feature>
<dbReference type="RefSeq" id="WP_015755770.1">
    <property type="nucleotide sequence ID" value="NC_013222.1"/>
</dbReference>
<dbReference type="Pfam" id="PF01225">
    <property type="entry name" value="Mur_ligase"/>
    <property type="match status" value="1"/>
</dbReference>
<feature type="modified residue" description="N6-carboxylysine" evidence="7">
    <location>
        <position position="221"/>
    </location>
</feature>
<evidence type="ECO:0000259" key="9">
    <source>
        <dbReference type="Pfam" id="PF01225"/>
    </source>
</evidence>
<dbReference type="GO" id="GO:0009252">
    <property type="term" value="P:peptidoglycan biosynthetic process"/>
    <property type="evidence" value="ECO:0007669"/>
    <property type="project" value="UniProtKB-UniRule"/>
</dbReference>
<dbReference type="OrthoDB" id="9800958at2"/>
<reference evidence="12 13" key="1">
    <citation type="journal article" date="2009" name="J. Bacteriol.">
        <title>Complete genome sequence of Robiginitalea biformata HTCC2501.</title>
        <authorList>
            <person name="Oh H.M."/>
            <person name="Giovannoni S.J."/>
            <person name="Lee K."/>
            <person name="Ferriera S."/>
            <person name="Johnson J."/>
            <person name="Cho J.C."/>
        </authorList>
    </citation>
    <scope>NUCLEOTIDE SEQUENCE [LARGE SCALE GENOMIC DNA]</scope>
    <source>
        <strain evidence="13">ATCC BAA-864 / HTCC2501 / KCTC 12146</strain>
    </source>
</reference>